<feature type="region of interest" description="Disordered" evidence="1">
    <location>
        <begin position="461"/>
        <end position="526"/>
    </location>
</feature>
<feature type="region of interest" description="Disordered" evidence="1">
    <location>
        <begin position="357"/>
        <end position="425"/>
    </location>
</feature>
<protein>
    <submittedName>
        <fullName evidence="2">Cyclin</fullName>
    </submittedName>
</protein>
<sequence length="841" mass="89434">MPVMDILGFNLANPSLPKSVLQPLPHPCTSSIASSAPSSSSSIFSLDSSSQYSLSSSASSVDVIWENEVLGAGDSSSQQPAGGARTLSLSSESNFHCFRSGRGCGPKVADAAVAPELRQNPRRTNSNTSLSSACSRAPPSLVRQCDRKVNFVDNLVDSASQIVETIWPLSVVALRNDSPLGSRGVLPLRTFIQETLRRSRTSYSTLQVALYYLIMIKPHVPKQDFTMEQPRNHPCSRAMQCGRRMFLSALILASKYLQDRNYSARAWSKISGLNTLEINQNELAFLEAVGWKLHISEAIFQRWTDIVLKYTPNAGGSPNGEGLTWRNIIPVLTAELDTVDLDSDRYRGVTDHVMSGISVTPSQIPTPTPDGLSNVPPPSPAAPLPTHDQTTPGSRTVFPTLEPNPYAQLPSLPTPQMTPQTNTVNTPAVSVGGFLSRKPSICAAMSQARSICTQRTAFDSRPNCTFNKTAPTETYSNLGRRSSLARSASSTSSPESMISDVPSLASSSSRSSRSSRSSSISSVASGTCAPAQPRLAMRATRRCANMQNYSLAAPAAKEYRKTSSFTTVTSVPTIDEGNWPDFYASPESFSTSVCAELNNMGDQQLSSFALDTSSIDLAHEAAQGLCELSGALPRSFHLSSSHAISHPTNNTATANSSAPPSKPSTPSTTTITTRTSRKRTRTPSNDFALHTTVREELLSFSSSSPSSSLHTLRSNEDDGNTVVAPDTQVADSFLVSQVPQQQPIQMQVQLQPQPQSPPPSTPSSFMNAGYGTAKFALPLPRPRPCNSNSGGGGGSAGSSSIKRACCAKEAAKYLWEVGAGVAGVGVGVAGDEGGEGGEIVD</sequence>
<feature type="region of interest" description="Disordered" evidence="1">
    <location>
        <begin position="114"/>
        <end position="135"/>
    </location>
</feature>
<dbReference type="Proteomes" id="UP000663419">
    <property type="component" value="Chromosome 3"/>
</dbReference>
<feature type="compositionally biased region" description="Polar residues" evidence="1">
    <location>
        <begin position="461"/>
        <end position="475"/>
    </location>
</feature>
<dbReference type="GO" id="GO:0005634">
    <property type="term" value="C:nucleus"/>
    <property type="evidence" value="ECO:0007669"/>
    <property type="project" value="TreeGrafter"/>
</dbReference>
<feature type="compositionally biased region" description="Polar residues" evidence="1">
    <location>
        <begin position="414"/>
        <end position="425"/>
    </location>
</feature>
<proteinExistence type="predicted"/>
<dbReference type="GO" id="GO:0000307">
    <property type="term" value="C:cyclin-dependent protein kinase holoenzyme complex"/>
    <property type="evidence" value="ECO:0007669"/>
    <property type="project" value="TreeGrafter"/>
</dbReference>
<feature type="region of interest" description="Disordered" evidence="1">
    <location>
        <begin position="641"/>
        <end position="723"/>
    </location>
</feature>
<feature type="compositionally biased region" description="Low complexity" evidence="1">
    <location>
        <begin position="476"/>
        <end position="499"/>
    </location>
</feature>
<dbReference type="CDD" id="cd20557">
    <property type="entry name" value="CYCLIN_ScPCL1-like"/>
    <property type="match status" value="1"/>
</dbReference>
<feature type="compositionally biased region" description="Polar residues" evidence="1">
    <location>
        <begin position="122"/>
        <end position="134"/>
    </location>
</feature>
<feature type="region of interest" description="Disordered" evidence="1">
    <location>
        <begin position="740"/>
        <end position="800"/>
    </location>
</feature>
<dbReference type="GO" id="GO:0016538">
    <property type="term" value="F:cyclin-dependent protein serine/threonine kinase regulator activity"/>
    <property type="evidence" value="ECO:0007669"/>
    <property type="project" value="TreeGrafter"/>
</dbReference>
<dbReference type="PANTHER" id="PTHR15615:SF36">
    <property type="entry name" value="PHO85 CYCLIN-5"/>
    <property type="match status" value="1"/>
</dbReference>
<evidence type="ECO:0000313" key="3">
    <source>
        <dbReference type="Proteomes" id="UP000663419"/>
    </source>
</evidence>
<dbReference type="VEuPathDB" id="FungiDB:I7I53_02231"/>
<feature type="compositionally biased region" description="Low complexity" evidence="1">
    <location>
        <begin position="740"/>
        <end position="753"/>
    </location>
</feature>
<dbReference type="Pfam" id="PF08613">
    <property type="entry name" value="Cyclin"/>
    <property type="match status" value="1"/>
</dbReference>
<feature type="compositionally biased region" description="Low complexity" evidence="1">
    <location>
        <begin position="506"/>
        <end position="522"/>
    </location>
</feature>
<reference evidence="2" key="1">
    <citation type="submission" date="2021-01" db="EMBL/GenBank/DDBJ databases">
        <title>Chromosome-level genome assembly of a human fungal pathogen reveals clustering of transcriptionally co-regulated genes.</title>
        <authorList>
            <person name="Voorhies M."/>
            <person name="Cohen S."/>
            <person name="Shea T.P."/>
            <person name="Petrus S."/>
            <person name="Munoz J.F."/>
            <person name="Poplawski S."/>
            <person name="Goldman W.E."/>
            <person name="Michael T."/>
            <person name="Cuomo C.A."/>
            <person name="Sil A."/>
            <person name="Beyhan S."/>
        </authorList>
    </citation>
    <scope>NUCLEOTIDE SEQUENCE</scope>
    <source>
        <strain evidence="2">H88</strain>
    </source>
</reference>
<name>A0A8A1LPV5_AJEC8</name>
<feature type="compositionally biased region" description="Low complexity" evidence="1">
    <location>
        <begin position="647"/>
        <end position="674"/>
    </location>
</feature>
<gene>
    <name evidence="2" type="primary">PCL5</name>
    <name evidence="2" type="ORF">I7I53_02231</name>
</gene>
<dbReference type="Gene3D" id="1.10.472.10">
    <property type="entry name" value="Cyclin-like"/>
    <property type="match status" value="1"/>
</dbReference>
<dbReference type="AlphaFoldDB" id="A0A8A1LPV5"/>
<evidence type="ECO:0000313" key="2">
    <source>
        <dbReference type="EMBL" id="QSS54623.1"/>
    </source>
</evidence>
<feature type="compositionally biased region" description="Low complexity" evidence="1">
    <location>
        <begin position="698"/>
        <end position="712"/>
    </location>
</feature>
<accession>A0A8A1LPV5</accession>
<dbReference type="InterPro" id="IPR013922">
    <property type="entry name" value="Cyclin_PHO80-like"/>
</dbReference>
<dbReference type="EMBL" id="CP069104">
    <property type="protein sequence ID" value="QSS54623.1"/>
    <property type="molecule type" value="Genomic_DNA"/>
</dbReference>
<dbReference type="PANTHER" id="PTHR15615">
    <property type="match status" value="1"/>
</dbReference>
<dbReference type="GO" id="GO:0019901">
    <property type="term" value="F:protein kinase binding"/>
    <property type="evidence" value="ECO:0007669"/>
    <property type="project" value="InterPro"/>
</dbReference>
<evidence type="ECO:0000256" key="1">
    <source>
        <dbReference type="SAM" id="MobiDB-lite"/>
    </source>
</evidence>
<organism evidence="2 3">
    <name type="scientific">Ajellomyces capsulatus (strain H88)</name>
    <name type="common">Darling's disease fungus</name>
    <name type="synonym">Histoplasma capsulatum</name>
    <dbReference type="NCBI Taxonomy" id="544711"/>
    <lineage>
        <taxon>Eukaryota</taxon>
        <taxon>Fungi</taxon>
        <taxon>Dikarya</taxon>
        <taxon>Ascomycota</taxon>
        <taxon>Pezizomycotina</taxon>
        <taxon>Eurotiomycetes</taxon>
        <taxon>Eurotiomycetidae</taxon>
        <taxon>Onygenales</taxon>
        <taxon>Ajellomycetaceae</taxon>
        <taxon>Histoplasma</taxon>
    </lineage>
</organism>